<dbReference type="CDD" id="cd14845">
    <property type="entry name" value="L-Ala-D-Glu_peptidase_like"/>
    <property type="match status" value="1"/>
</dbReference>
<dbReference type="GO" id="GO:0008233">
    <property type="term" value="F:peptidase activity"/>
    <property type="evidence" value="ECO:0007669"/>
    <property type="project" value="InterPro"/>
</dbReference>
<evidence type="ECO:0000256" key="1">
    <source>
        <dbReference type="SAM" id="Phobius"/>
    </source>
</evidence>
<protein>
    <submittedName>
        <fullName evidence="3">Peptidase</fullName>
    </submittedName>
</protein>
<dbReference type="InterPro" id="IPR052179">
    <property type="entry name" value="DD-CPase-like"/>
</dbReference>
<evidence type="ECO:0000313" key="3">
    <source>
        <dbReference type="EMBL" id="AXI07974.1"/>
    </source>
</evidence>
<dbReference type="Pfam" id="PF13539">
    <property type="entry name" value="Peptidase_M15_4"/>
    <property type="match status" value="1"/>
</dbReference>
<accession>A0A345PD94</accession>
<keyword evidence="1" id="KW-0812">Transmembrane</keyword>
<evidence type="ECO:0000259" key="2">
    <source>
        <dbReference type="Pfam" id="PF13539"/>
    </source>
</evidence>
<organism evidence="3 4">
    <name type="scientific">Oceanobacillus zhaokaii</name>
    <dbReference type="NCBI Taxonomy" id="2052660"/>
    <lineage>
        <taxon>Bacteria</taxon>
        <taxon>Bacillati</taxon>
        <taxon>Bacillota</taxon>
        <taxon>Bacilli</taxon>
        <taxon>Bacillales</taxon>
        <taxon>Bacillaceae</taxon>
        <taxon>Oceanobacillus</taxon>
    </lineage>
</organism>
<dbReference type="RefSeq" id="WP_114915268.1">
    <property type="nucleotide sequence ID" value="NZ_CP024848.1"/>
</dbReference>
<gene>
    <name evidence="3" type="ORF">CUC15_02810</name>
</gene>
<keyword evidence="1" id="KW-1133">Transmembrane helix</keyword>
<dbReference type="InterPro" id="IPR009045">
    <property type="entry name" value="Zn_M74/Hedgehog-like"/>
</dbReference>
<sequence length="191" mass="21885">MKKFSKLIITWGLIFLFLIILGFFYNRSIDNNYLYLGEDAPQPTQLHPLVEEKKNLLLQQATDLNINLVITDEIRTFEEQNALYERGRTTQGNIVTNARAGETYHNYGLAIDYALINEAGDYIWDTTFDGNNNGESDWFEVADLAKDLGFEWGGDWSGFKDYPHLQMTFGLSIRQLQDGMRPATEVIDING</sequence>
<dbReference type="SUPFAM" id="SSF55166">
    <property type="entry name" value="Hedgehog/DD-peptidase"/>
    <property type="match status" value="1"/>
</dbReference>
<dbReference type="KEGG" id="ocn:CUC15_02810"/>
<dbReference type="OrthoDB" id="9799970at2"/>
<dbReference type="PANTHER" id="PTHR34385">
    <property type="entry name" value="D-ALANYL-D-ALANINE CARBOXYPEPTIDASE"/>
    <property type="match status" value="1"/>
</dbReference>
<feature type="domain" description="Peptidase M15C" evidence="2">
    <location>
        <begin position="99"/>
        <end position="167"/>
    </location>
</feature>
<dbReference type="Gene3D" id="3.30.1380.10">
    <property type="match status" value="1"/>
</dbReference>
<dbReference type="InterPro" id="IPR039561">
    <property type="entry name" value="Peptidase_M15C"/>
</dbReference>
<name>A0A345PD94_9BACI</name>
<feature type="transmembrane region" description="Helical" evidence="1">
    <location>
        <begin position="7"/>
        <end position="25"/>
    </location>
</feature>
<dbReference type="Proteomes" id="UP000253908">
    <property type="component" value="Chromosome"/>
</dbReference>
<evidence type="ECO:0000313" key="4">
    <source>
        <dbReference type="Proteomes" id="UP000253908"/>
    </source>
</evidence>
<dbReference type="EMBL" id="CP024848">
    <property type="protein sequence ID" value="AXI07974.1"/>
    <property type="molecule type" value="Genomic_DNA"/>
</dbReference>
<dbReference type="PANTHER" id="PTHR34385:SF1">
    <property type="entry name" value="PEPTIDOGLYCAN L-ALANYL-D-GLUTAMATE ENDOPEPTIDASE CWLK"/>
    <property type="match status" value="1"/>
</dbReference>
<dbReference type="AlphaFoldDB" id="A0A345PD94"/>
<keyword evidence="1" id="KW-0472">Membrane</keyword>
<keyword evidence="4" id="KW-1185">Reference proteome</keyword>
<reference evidence="4" key="1">
    <citation type="submission" date="2017-11" db="EMBL/GenBank/DDBJ databases">
        <authorList>
            <person name="Zhu W."/>
        </authorList>
    </citation>
    <scope>NUCLEOTIDE SEQUENCE [LARGE SCALE GENOMIC DNA]</scope>
    <source>
        <strain evidence="4">160</strain>
    </source>
</reference>
<proteinExistence type="predicted"/>